<dbReference type="AlphaFoldDB" id="A0A4Y9YSH3"/>
<dbReference type="PANTHER" id="PTHR14614:SF10">
    <property type="entry name" value="PROTEIN N-TERMINAL AND LYSINE N-METHYLTRANSFERASE EFM7"/>
    <property type="match status" value="1"/>
</dbReference>
<evidence type="ECO:0000313" key="2">
    <source>
        <dbReference type="Proteomes" id="UP000298327"/>
    </source>
</evidence>
<dbReference type="GO" id="GO:0008757">
    <property type="term" value="F:S-adenosylmethionine-dependent methyltransferase activity"/>
    <property type="evidence" value="ECO:0007669"/>
    <property type="project" value="UniProtKB-ARBA"/>
</dbReference>
<evidence type="ECO:0000313" key="1">
    <source>
        <dbReference type="EMBL" id="TFY65374.1"/>
    </source>
</evidence>
<proteinExistence type="predicted"/>
<dbReference type="OrthoDB" id="46564at2759"/>
<name>A0A4Y9YSH3_9AGAM</name>
<evidence type="ECO:0008006" key="3">
    <source>
        <dbReference type="Google" id="ProtNLM"/>
    </source>
</evidence>
<dbReference type="Gene3D" id="3.40.50.150">
    <property type="entry name" value="Vaccinia Virus protein VP39"/>
    <property type="match status" value="1"/>
</dbReference>
<comment type="caution">
    <text evidence="1">The sequence shown here is derived from an EMBL/GenBank/DDBJ whole genome shotgun (WGS) entry which is preliminary data.</text>
</comment>
<dbReference type="PANTHER" id="PTHR14614">
    <property type="entry name" value="HEPATOCELLULAR CARCINOMA-ASSOCIATED ANTIGEN"/>
    <property type="match status" value="1"/>
</dbReference>
<accession>A0A4Y9YSH3</accession>
<reference evidence="1 2" key="1">
    <citation type="submission" date="2019-02" db="EMBL/GenBank/DDBJ databases">
        <title>Genome sequencing of the rare red list fungi Dentipellis fragilis.</title>
        <authorList>
            <person name="Buettner E."/>
            <person name="Kellner H."/>
        </authorList>
    </citation>
    <scope>NUCLEOTIDE SEQUENCE [LARGE SCALE GENOMIC DNA]</scope>
    <source>
        <strain evidence="1 2">DSM 105465</strain>
    </source>
</reference>
<dbReference type="SUPFAM" id="SSF53335">
    <property type="entry name" value="S-adenosyl-L-methionine-dependent methyltransferases"/>
    <property type="match status" value="1"/>
</dbReference>
<dbReference type="Proteomes" id="UP000298327">
    <property type="component" value="Unassembled WGS sequence"/>
</dbReference>
<keyword evidence="2" id="KW-1185">Reference proteome</keyword>
<dbReference type="EMBL" id="SEOQ01000338">
    <property type="protein sequence ID" value="TFY65374.1"/>
    <property type="molecule type" value="Genomic_DNA"/>
</dbReference>
<sequence>MDQETVEDILNDSLTFFGEEEHDREDQHCFSYGPLTLTTARKANTLLADHIFSPSLLLAERIERNIFPVKGRTMIELGAGAAVPSFVASILPEPPSLVVVTDYPDAGILGNLEQNLERNRGSINSDCKVYCDGYEWGQDAGLLLRRVSEHTPASAAGYDIVVLSDLLHFDRAHSVLVASLTALLAKNTSSCTYVGAGIYTRPEHCTHFLRLSEAAGIVWVDGGSGVGDDVGREEDTVWRGTMAVKGIDVASLGVRKGMCRWWIGKWAETHLPATADGQL</sequence>
<dbReference type="Pfam" id="PF10294">
    <property type="entry name" value="Methyltransf_16"/>
    <property type="match status" value="1"/>
</dbReference>
<dbReference type="GO" id="GO:0005737">
    <property type="term" value="C:cytoplasm"/>
    <property type="evidence" value="ECO:0007669"/>
    <property type="project" value="TreeGrafter"/>
</dbReference>
<gene>
    <name evidence="1" type="ORF">EVG20_g5609</name>
</gene>
<organism evidence="1 2">
    <name type="scientific">Dentipellis fragilis</name>
    <dbReference type="NCBI Taxonomy" id="205917"/>
    <lineage>
        <taxon>Eukaryota</taxon>
        <taxon>Fungi</taxon>
        <taxon>Dikarya</taxon>
        <taxon>Basidiomycota</taxon>
        <taxon>Agaricomycotina</taxon>
        <taxon>Agaricomycetes</taxon>
        <taxon>Russulales</taxon>
        <taxon>Hericiaceae</taxon>
        <taxon>Dentipellis</taxon>
    </lineage>
</organism>
<dbReference type="InterPro" id="IPR029063">
    <property type="entry name" value="SAM-dependent_MTases_sf"/>
</dbReference>
<dbReference type="InterPro" id="IPR019410">
    <property type="entry name" value="Methyltransf_16"/>
</dbReference>
<protein>
    <recommendedName>
        <fullName evidence="3">Nicotinamide N-methyltransferase</fullName>
    </recommendedName>
</protein>